<dbReference type="KEGG" id="lal:AT746_08560"/>
<dbReference type="EMBL" id="CP013650">
    <property type="protein sequence ID" value="ALS98296.1"/>
    <property type="molecule type" value="Genomic_DNA"/>
</dbReference>
<proteinExistence type="predicted"/>
<reference evidence="1 2" key="1">
    <citation type="submission" date="2015-12" db="EMBL/GenBank/DDBJ databases">
        <title>Complete genome of Lacimicrobium alkaliphilum KCTC 32984.</title>
        <authorList>
            <person name="Kim S.-G."/>
            <person name="Lee Y.-J."/>
        </authorList>
    </citation>
    <scope>NUCLEOTIDE SEQUENCE [LARGE SCALE GENOMIC DNA]</scope>
    <source>
        <strain evidence="1 2">YelD216</strain>
    </source>
</reference>
<dbReference type="STRING" id="1526571.AT746_08560"/>
<dbReference type="Proteomes" id="UP000068447">
    <property type="component" value="Chromosome"/>
</dbReference>
<accession>A0A0U3AZA3</accession>
<organism evidence="1 2">
    <name type="scientific">Lacimicrobium alkaliphilum</name>
    <dbReference type="NCBI Taxonomy" id="1526571"/>
    <lineage>
        <taxon>Bacteria</taxon>
        <taxon>Pseudomonadati</taxon>
        <taxon>Pseudomonadota</taxon>
        <taxon>Gammaproteobacteria</taxon>
        <taxon>Alteromonadales</taxon>
        <taxon>Alteromonadaceae</taxon>
        <taxon>Lacimicrobium</taxon>
    </lineage>
</organism>
<protein>
    <submittedName>
        <fullName evidence="1">Uncharacterized protein</fullName>
    </submittedName>
</protein>
<name>A0A0U3AZA3_9ALTE</name>
<dbReference type="AlphaFoldDB" id="A0A0U3AZA3"/>
<keyword evidence="2" id="KW-1185">Reference proteome</keyword>
<evidence type="ECO:0000313" key="2">
    <source>
        <dbReference type="Proteomes" id="UP000068447"/>
    </source>
</evidence>
<evidence type="ECO:0000313" key="1">
    <source>
        <dbReference type="EMBL" id="ALS98296.1"/>
    </source>
</evidence>
<sequence>MLLSWQKPSLNGFLRHGFAPTDSKSGVKKAPVNTLLQTEISEACRVTFASGCLLHKKMPVRLSDWHFYNRYGR</sequence>
<gene>
    <name evidence="1" type="ORF">AT746_08560</name>
</gene>